<evidence type="ECO:0000259" key="2">
    <source>
        <dbReference type="PROSITE" id="PS51379"/>
    </source>
</evidence>
<gene>
    <name evidence="3" type="ordered locus">Spiaf_2245</name>
</gene>
<dbReference type="RefSeq" id="WP_014456264.1">
    <property type="nucleotide sequence ID" value="NC_017098.1"/>
</dbReference>
<dbReference type="PANTHER" id="PTHR42895">
    <property type="entry name" value="IRON-SULFUR CLUSTER-BINDING PROTEIN-RELATED"/>
    <property type="match status" value="1"/>
</dbReference>
<feature type="domain" description="4Fe-4S ferredoxin-type" evidence="2">
    <location>
        <begin position="38"/>
        <end position="67"/>
    </location>
</feature>
<organism evidence="3 4">
    <name type="scientific">Spirochaeta africana (strain ATCC 700263 / DSM 8902 / Z-7692)</name>
    <dbReference type="NCBI Taxonomy" id="889378"/>
    <lineage>
        <taxon>Bacteria</taxon>
        <taxon>Pseudomonadati</taxon>
        <taxon>Spirochaetota</taxon>
        <taxon>Spirochaetia</taxon>
        <taxon>Spirochaetales</taxon>
        <taxon>Spirochaetaceae</taxon>
        <taxon>Spirochaeta</taxon>
    </lineage>
</organism>
<proteinExistence type="predicted"/>
<protein>
    <recommendedName>
        <fullName evidence="2">4Fe-4S ferredoxin-type domain-containing protein</fullName>
    </recommendedName>
</protein>
<dbReference type="eggNOG" id="COG1145">
    <property type="taxonomic scope" value="Bacteria"/>
</dbReference>
<feature type="compositionally biased region" description="Low complexity" evidence="1">
    <location>
        <begin position="138"/>
        <end position="187"/>
    </location>
</feature>
<dbReference type="Pfam" id="PF13237">
    <property type="entry name" value="Fer4_10"/>
    <property type="match status" value="1"/>
</dbReference>
<dbReference type="KEGG" id="sfc:Spiaf_2245"/>
<evidence type="ECO:0000256" key="1">
    <source>
        <dbReference type="SAM" id="MobiDB-lite"/>
    </source>
</evidence>
<keyword evidence="4" id="KW-1185">Reference proteome</keyword>
<dbReference type="HOGENOM" id="CLU_074768_0_0_12"/>
<feature type="region of interest" description="Disordered" evidence="1">
    <location>
        <begin position="118"/>
        <end position="188"/>
    </location>
</feature>
<dbReference type="Gene3D" id="3.30.70.20">
    <property type="match status" value="1"/>
</dbReference>
<dbReference type="EMBL" id="CP003282">
    <property type="protein sequence ID" value="AFG38281.1"/>
    <property type="molecule type" value="Genomic_DNA"/>
</dbReference>
<dbReference type="Proteomes" id="UP000007383">
    <property type="component" value="Chromosome"/>
</dbReference>
<feature type="domain" description="4Fe-4S ferredoxin-type" evidence="2">
    <location>
        <begin position="8"/>
        <end position="37"/>
    </location>
</feature>
<evidence type="ECO:0000313" key="4">
    <source>
        <dbReference type="Proteomes" id="UP000007383"/>
    </source>
</evidence>
<evidence type="ECO:0000313" key="3">
    <source>
        <dbReference type="EMBL" id="AFG38281.1"/>
    </source>
</evidence>
<name>H9UL88_SPIAZ</name>
<dbReference type="AlphaFoldDB" id="H9UL88"/>
<sequence>MSTPAVREIIEIDEDLCVGCGNCVPSCHQGALQIIDGKARLISDLMCEGIGVCVGTCPTGAMRIERRPAEPYDEIRVMEKIAAAGPNVIKAHLEHLQQHRQDRYLAQALEYLAAHDLPDPLQATDSPGGHPPQGGCPGAAARTLGAAAGSGHPAAGTPAASTASATPAGTAAGASATPAPPVAKTAPGSELRQWPVQLHLLNPAAGYLQHADLLLAADCSAFASGDFHDRFLRGKALAIACPKLDDGQDIYLHKLIRMIEDARINTLTVLIMEVPCCSGLLRMAQAATAQAARKVPVKCIVLSLEGEVIQEDWV</sequence>
<dbReference type="InterPro" id="IPR017896">
    <property type="entry name" value="4Fe4S_Fe-S-bd"/>
</dbReference>
<reference evidence="4" key="1">
    <citation type="journal article" date="2013" name="Stand. Genomic Sci.">
        <title>Complete genome sequence of the halophilic bacterium Spirochaeta africana type strain (Z-7692(T)) from the alkaline Lake Magadi in the East African Rift.</title>
        <authorList>
            <person name="Liolos K."/>
            <person name="Abt B."/>
            <person name="Scheuner C."/>
            <person name="Teshima H."/>
            <person name="Held B."/>
            <person name="Lapidus A."/>
            <person name="Nolan M."/>
            <person name="Lucas S."/>
            <person name="Deshpande S."/>
            <person name="Cheng J.F."/>
            <person name="Tapia R."/>
            <person name="Goodwin L.A."/>
            <person name="Pitluck S."/>
            <person name="Pagani I."/>
            <person name="Ivanova N."/>
            <person name="Mavromatis K."/>
            <person name="Mikhailova N."/>
            <person name="Huntemann M."/>
            <person name="Pati A."/>
            <person name="Chen A."/>
            <person name="Palaniappan K."/>
            <person name="Land M."/>
            <person name="Rohde M."/>
            <person name="Tindall B.J."/>
            <person name="Detter J.C."/>
            <person name="Goker M."/>
            <person name="Bristow J."/>
            <person name="Eisen J.A."/>
            <person name="Markowitz V."/>
            <person name="Hugenholtz P."/>
            <person name="Woyke T."/>
            <person name="Klenk H.P."/>
            <person name="Kyrpides N.C."/>
        </authorList>
    </citation>
    <scope>NUCLEOTIDE SEQUENCE</scope>
    <source>
        <strain evidence="4">ATCC 700263 / DSM 8902 / Z-7692</strain>
    </source>
</reference>
<dbReference type="InterPro" id="IPR052911">
    <property type="entry name" value="Corrinoid_activation_enz"/>
</dbReference>
<dbReference type="PROSITE" id="PS51379">
    <property type="entry name" value="4FE4S_FER_2"/>
    <property type="match status" value="2"/>
</dbReference>
<dbReference type="PATRIC" id="fig|889378.3.peg.2222"/>
<dbReference type="PANTHER" id="PTHR42895:SF1">
    <property type="entry name" value="IRON-SULFUR CLUSTER PROTEIN"/>
    <property type="match status" value="1"/>
</dbReference>
<accession>H9UL88</accession>
<dbReference type="STRING" id="889378.Spiaf_2245"/>
<dbReference type="OrthoDB" id="9805142at2"/>
<dbReference type="SUPFAM" id="SSF54862">
    <property type="entry name" value="4Fe-4S ferredoxins"/>
    <property type="match status" value="1"/>
</dbReference>